<dbReference type="NCBIfam" id="NF011055">
    <property type="entry name" value="PRK14487.1"/>
    <property type="match status" value="1"/>
</dbReference>
<dbReference type="EMBL" id="JBHLXD010000004">
    <property type="protein sequence ID" value="MFC0207555.1"/>
    <property type="molecule type" value="Genomic_DNA"/>
</dbReference>
<gene>
    <name evidence="7" type="primary">ccoO</name>
    <name evidence="7" type="ORF">ACFFJ2_03970</name>
</gene>
<sequence length="247" mass="27446">MSETHKKLERSAIGFVLAIVGVASIGGIVEIAPLFTIDETVEKVEDMRVYTPLELAGRNIYIREGCYACHSQMIRTLRDEVERYGPYSLAVESQYDHPMLWGSKRTGPDLARIGGKYSDEWHVAHLIDPRAVVPESKMPAYAWLARNDLRTDDLPQHLTALRRLGVPYTDEMVENAARDAFAQAFPDSEMADGVAERYGAETNIRAFDGERGRLTEMDALVAYLQVLGRLTDAAQENADIAAAGEAE</sequence>
<evidence type="ECO:0000256" key="5">
    <source>
        <dbReference type="SAM" id="Phobius"/>
    </source>
</evidence>
<dbReference type="Pfam" id="PF02433">
    <property type="entry name" value="FixO"/>
    <property type="match status" value="1"/>
</dbReference>
<keyword evidence="5" id="KW-1133">Transmembrane helix</keyword>
<evidence type="ECO:0000313" key="8">
    <source>
        <dbReference type="Proteomes" id="UP001589755"/>
    </source>
</evidence>
<evidence type="ECO:0000256" key="4">
    <source>
        <dbReference type="PROSITE-ProRule" id="PRU00433"/>
    </source>
</evidence>
<dbReference type="Gene3D" id="1.10.760.10">
    <property type="entry name" value="Cytochrome c-like domain"/>
    <property type="match status" value="1"/>
</dbReference>
<evidence type="ECO:0000256" key="1">
    <source>
        <dbReference type="ARBA" id="ARBA00022617"/>
    </source>
</evidence>
<dbReference type="InterPro" id="IPR036909">
    <property type="entry name" value="Cyt_c-like_dom_sf"/>
</dbReference>
<evidence type="ECO:0000256" key="2">
    <source>
        <dbReference type="ARBA" id="ARBA00022723"/>
    </source>
</evidence>
<name>A0ABV6D4J1_9HYPH</name>
<organism evidence="7 8">
    <name type="scientific">Chelativorans intermedius</name>
    <dbReference type="NCBI Taxonomy" id="515947"/>
    <lineage>
        <taxon>Bacteria</taxon>
        <taxon>Pseudomonadati</taxon>
        <taxon>Pseudomonadota</taxon>
        <taxon>Alphaproteobacteria</taxon>
        <taxon>Hyphomicrobiales</taxon>
        <taxon>Phyllobacteriaceae</taxon>
        <taxon>Chelativorans</taxon>
    </lineage>
</organism>
<keyword evidence="1 4" id="KW-0349">Heme</keyword>
<dbReference type="RefSeq" id="WP_261519186.1">
    <property type="nucleotide sequence ID" value="NZ_JAODNW010000003.1"/>
</dbReference>
<feature type="transmembrane region" description="Helical" evidence="5">
    <location>
        <begin position="12"/>
        <end position="35"/>
    </location>
</feature>
<evidence type="ECO:0000259" key="6">
    <source>
        <dbReference type="PROSITE" id="PS51007"/>
    </source>
</evidence>
<keyword evidence="2 4" id="KW-0479">Metal-binding</keyword>
<dbReference type="InterPro" id="IPR009056">
    <property type="entry name" value="Cyt_c-like_dom"/>
</dbReference>
<comment type="caution">
    <text evidence="7">The sequence shown here is derived from an EMBL/GenBank/DDBJ whole genome shotgun (WGS) entry which is preliminary data.</text>
</comment>
<evidence type="ECO:0000313" key="7">
    <source>
        <dbReference type="EMBL" id="MFC0207555.1"/>
    </source>
</evidence>
<evidence type="ECO:0000256" key="3">
    <source>
        <dbReference type="ARBA" id="ARBA00023004"/>
    </source>
</evidence>
<accession>A0ABV6D4J1</accession>
<keyword evidence="8" id="KW-1185">Reference proteome</keyword>
<feature type="domain" description="Cytochrome c" evidence="6">
    <location>
        <begin position="52"/>
        <end position="228"/>
    </location>
</feature>
<keyword evidence="5" id="KW-0472">Membrane</keyword>
<dbReference type="InterPro" id="IPR003468">
    <property type="entry name" value="Cyt_c_oxidase_monohaem-su/FixO"/>
</dbReference>
<protein>
    <submittedName>
        <fullName evidence="7">Cytochrome-c oxidase, cbb3-type subunit II</fullName>
    </submittedName>
</protein>
<proteinExistence type="predicted"/>
<keyword evidence="3 4" id="KW-0408">Iron</keyword>
<dbReference type="PROSITE" id="PS51007">
    <property type="entry name" value="CYTC"/>
    <property type="match status" value="1"/>
</dbReference>
<dbReference type="SUPFAM" id="SSF46626">
    <property type="entry name" value="Cytochrome c"/>
    <property type="match status" value="1"/>
</dbReference>
<reference evidence="7 8" key="1">
    <citation type="submission" date="2024-09" db="EMBL/GenBank/DDBJ databases">
        <authorList>
            <person name="Sun Q."/>
            <person name="Mori K."/>
        </authorList>
    </citation>
    <scope>NUCLEOTIDE SEQUENCE [LARGE SCALE GENOMIC DNA]</scope>
    <source>
        <strain evidence="7 8">CCM 8543</strain>
    </source>
</reference>
<keyword evidence="5" id="KW-0812">Transmembrane</keyword>
<dbReference type="Proteomes" id="UP001589755">
    <property type="component" value="Unassembled WGS sequence"/>
</dbReference>
<dbReference type="NCBIfam" id="TIGR00781">
    <property type="entry name" value="ccoO"/>
    <property type="match status" value="1"/>
</dbReference>
<dbReference type="Gene3D" id="6.10.250.2250">
    <property type="match status" value="1"/>
</dbReference>